<feature type="transmembrane region" description="Helical" evidence="6">
    <location>
        <begin position="28"/>
        <end position="48"/>
    </location>
</feature>
<dbReference type="GO" id="GO:0015209">
    <property type="term" value="F:cytosine transmembrane transporter activity"/>
    <property type="evidence" value="ECO:0007669"/>
    <property type="project" value="InterPro"/>
</dbReference>
<feature type="transmembrane region" description="Helical" evidence="6">
    <location>
        <begin position="318"/>
        <end position="339"/>
    </location>
</feature>
<organism evidence="7 8">
    <name type="scientific">Lacticaseibacillus nasuensis JCM 17158</name>
    <dbReference type="NCBI Taxonomy" id="1291734"/>
    <lineage>
        <taxon>Bacteria</taxon>
        <taxon>Bacillati</taxon>
        <taxon>Bacillota</taxon>
        <taxon>Bacilli</taxon>
        <taxon>Lactobacillales</taxon>
        <taxon>Lactobacillaceae</taxon>
        <taxon>Lacticaseibacillus</taxon>
    </lineage>
</organism>
<feature type="transmembrane region" description="Helical" evidence="6">
    <location>
        <begin position="60"/>
        <end position="80"/>
    </location>
</feature>
<name>A0A0R1JSY1_9LACO</name>
<evidence type="ECO:0000256" key="3">
    <source>
        <dbReference type="ARBA" id="ARBA00022692"/>
    </source>
</evidence>
<feature type="transmembrane region" description="Helical" evidence="6">
    <location>
        <begin position="101"/>
        <end position="120"/>
    </location>
</feature>
<dbReference type="PANTHER" id="PTHR30569">
    <property type="entry name" value="CYTOSINE TRANSPORTER CODB"/>
    <property type="match status" value="1"/>
</dbReference>
<feature type="transmembrane region" description="Helical" evidence="6">
    <location>
        <begin position="241"/>
        <end position="263"/>
    </location>
</feature>
<dbReference type="PANTHER" id="PTHR30569:SF0">
    <property type="entry name" value="CYTOSINE PERMEASE"/>
    <property type="match status" value="1"/>
</dbReference>
<comment type="caution">
    <text evidence="7">The sequence shown here is derived from an EMBL/GenBank/DDBJ whole genome shotgun (WGS) entry which is preliminary data.</text>
</comment>
<keyword evidence="8" id="KW-1185">Reference proteome</keyword>
<accession>A0A0R1JSY1</accession>
<evidence type="ECO:0000256" key="6">
    <source>
        <dbReference type="SAM" id="Phobius"/>
    </source>
</evidence>
<keyword evidence="5 6" id="KW-0472">Membrane</keyword>
<feature type="transmembrane region" description="Helical" evidence="6">
    <location>
        <begin position="383"/>
        <end position="402"/>
    </location>
</feature>
<evidence type="ECO:0000256" key="2">
    <source>
        <dbReference type="ARBA" id="ARBA00008974"/>
    </source>
</evidence>
<reference evidence="7 8" key="1">
    <citation type="journal article" date="2015" name="Genome Announc.">
        <title>Expanding the biotechnology potential of lactobacilli through comparative genomics of 213 strains and associated genera.</title>
        <authorList>
            <person name="Sun Z."/>
            <person name="Harris H.M."/>
            <person name="McCann A."/>
            <person name="Guo C."/>
            <person name="Argimon S."/>
            <person name="Zhang W."/>
            <person name="Yang X."/>
            <person name="Jeffery I.B."/>
            <person name="Cooney J.C."/>
            <person name="Kagawa T.F."/>
            <person name="Liu W."/>
            <person name="Song Y."/>
            <person name="Salvetti E."/>
            <person name="Wrobel A."/>
            <person name="Rasinkangas P."/>
            <person name="Parkhill J."/>
            <person name="Rea M.C."/>
            <person name="O'Sullivan O."/>
            <person name="Ritari J."/>
            <person name="Douillard F.P."/>
            <person name="Paul Ross R."/>
            <person name="Yang R."/>
            <person name="Briner A.E."/>
            <person name="Felis G.E."/>
            <person name="de Vos W.M."/>
            <person name="Barrangou R."/>
            <person name="Klaenhammer T.R."/>
            <person name="Caufield P.W."/>
            <person name="Cui Y."/>
            <person name="Zhang H."/>
            <person name="O'Toole P.W."/>
        </authorList>
    </citation>
    <scope>NUCLEOTIDE SEQUENCE [LARGE SCALE GENOMIC DNA]</scope>
    <source>
        <strain evidence="7 8">JCM 17158</strain>
    </source>
</reference>
<dbReference type="Pfam" id="PF02133">
    <property type="entry name" value="Transp_cyt_pur"/>
    <property type="match status" value="1"/>
</dbReference>
<evidence type="ECO:0000313" key="7">
    <source>
        <dbReference type="EMBL" id="KRK74383.1"/>
    </source>
</evidence>
<gene>
    <name evidence="7" type="ORF">FD02_GL000988</name>
</gene>
<dbReference type="InterPro" id="IPR001248">
    <property type="entry name" value="Pur-cyt_permease"/>
</dbReference>
<dbReference type="AlphaFoldDB" id="A0A0R1JSY1"/>
<dbReference type="STRING" id="1291734.FD02_GL000988"/>
<dbReference type="Proteomes" id="UP000051804">
    <property type="component" value="Unassembled WGS sequence"/>
</dbReference>
<comment type="subcellular location">
    <subcellularLocation>
        <location evidence="1">Membrane</location>
        <topology evidence="1">Multi-pass membrane protein</topology>
    </subcellularLocation>
</comment>
<dbReference type="GO" id="GO:0005886">
    <property type="term" value="C:plasma membrane"/>
    <property type="evidence" value="ECO:0007669"/>
    <property type="project" value="TreeGrafter"/>
</dbReference>
<feature type="transmembrane region" description="Helical" evidence="6">
    <location>
        <begin position="166"/>
        <end position="187"/>
    </location>
</feature>
<evidence type="ECO:0000256" key="5">
    <source>
        <dbReference type="ARBA" id="ARBA00023136"/>
    </source>
</evidence>
<feature type="transmembrane region" description="Helical" evidence="6">
    <location>
        <begin position="207"/>
        <end position="229"/>
    </location>
</feature>
<feature type="transmembrane region" description="Helical" evidence="6">
    <location>
        <begin position="345"/>
        <end position="363"/>
    </location>
</feature>
<dbReference type="EMBL" id="AZDJ01000001">
    <property type="protein sequence ID" value="KRK74383.1"/>
    <property type="molecule type" value="Genomic_DNA"/>
</dbReference>
<keyword evidence="4 6" id="KW-1133">Transmembrane helix</keyword>
<feature type="transmembrane region" description="Helical" evidence="6">
    <location>
        <begin position="408"/>
        <end position="426"/>
    </location>
</feature>
<evidence type="ECO:0000313" key="8">
    <source>
        <dbReference type="Proteomes" id="UP000051804"/>
    </source>
</evidence>
<dbReference type="PATRIC" id="fig|1291734.4.peg.1014"/>
<keyword evidence="3 6" id="KW-0812">Transmembrane</keyword>
<dbReference type="InterPro" id="IPR030191">
    <property type="entry name" value="CodB"/>
</dbReference>
<dbReference type="Gene3D" id="1.10.4160.10">
    <property type="entry name" value="Hydantoin permease"/>
    <property type="match status" value="1"/>
</dbReference>
<feature type="transmembrane region" description="Helical" evidence="6">
    <location>
        <begin position="132"/>
        <end position="154"/>
    </location>
</feature>
<sequence>MVHRHVIIYEYLIKGAHAMEENTRNQSWFGLAMIFIGASVSVPTLILGGTLAGSMPMWKVLLTTLIGKAFIIAIMISQGFMSVDQGKPGVTIASQVFGKKGAQVVVSLLITVSALGWFGIQANVAGVAVANILAAVNVTLPTWLVSLVIGLLMVMTAMFGIKYVRWLAYVGVPFLVGVTLWGLYIGLSQHNGWATMIHYQPTGTMSMLDGVAATVGALALGAVIFGDYAQFSKSRADVTKAAFWGVLPMGLLMTLLGAMLTIMFKSSDINSLFVAIATPVIGGAALVLATWKINAVNAYSGGIAVSTMFNIPMKYRKLTLLAIGVAGTILAIIGVMNYFTPIMNIMSAMVPPVAGVTGACYWVRHRGDPKAWAPTEGFNKVGIISWAIGAVVGVTPVILTFFPSAPQIVNIPVIGIIVAFVAYLIGDRPAKAPVTVQ</sequence>
<proteinExistence type="inferred from homology"/>
<comment type="similarity">
    <text evidence="2">Belongs to the purine-cytosine permease (2.A.39) family.</text>
</comment>
<protein>
    <submittedName>
        <fullName evidence="7">Cytosine permease</fullName>
    </submittedName>
</protein>
<feature type="transmembrane region" description="Helical" evidence="6">
    <location>
        <begin position="269"/>
        <end position="291"/>
    </location>
</feature>
<evidence type="ECO:0000256" key="4">
    <source>
        <dbReference type="ARBA" id="ARBA00022989"/>
    </source>
</evidence>
<evidence type="ECO:0000256" key="1">
    <source>
        <dbReference type="ARBA" id="ARBA00004141"/>
    </source>
</evidence>